<evidence type="ECO:0000313" key="2">
    <source>
        <dbReference type="EMBL" id="WWQ59476.1"/>
    </source>
</evidence>
<proteinExistence type="predicted"/>
<name>A0AAX4KX61_9CREN</name>
<dbReference type="Proteomes" id="UP001432202">
    <property type="component" value="Chromosome"/>
</dbReference>
<gene>
    <name evidence="2" type="ORF">V6M85_08190</name>
</gene>
<evidence type="ECO:0008006" key="4">
    <source>
        <dbReference type="Google" id="ProtNLM"/>
    </source>
</evidence>
<dbReference type="RefSeq" id="WP_338598652.1">
    <property type="nucleotide sequence ID" value="NZ_CP146016.1"/>
</dbReference>
<dbReference type="EMBL" id="CP146016">
    <property type="protein sequence ID" value="WWQ59476.1"/>
    <property type="molecule type" value="Genomic_DNA"/>
</dbReference>
<dbReference type="AlphaFoldDB" id="A0AAX4KX61"/>
<sequence>MLSKIIIFMIILLEISSVVSLATTYFPYVQYPKNVLMGQNFTITFGLTSNVINSTNFEYVTSGTKIVNISGNTGYQGFGGYWLVDKINLTNASELIVSFQGERIGGDNPGIVLYSNNFNLEDTSDGQSGTYEILVAWSGILWLDKFNGWYSVISTLPTFSSGNYTVIFKDVNSSVCVYSITINSSSTYLVKYNTGIPWNSIGYVGIRTDNGIVVPLEFIATVLPPRAESSIPAKYVVYINDNEYTSGYSNGSSSITLRIFLPSVINITFPQYHLYKVITIGTTKSSDIYENFPIVQTVLIMITVVLIGLSIWKEILNKRT</sequence>
<protein>
    <recommendedName>
        <fullName evidence="4">Thermopsin</fullName>
    </recommendedName>
</protein>
<keyword evidence="1" id="KW-0472">Membrane</keyword>
<evidence type="ECO:0000256" key="1">
    <source>
        <dbReference type="SAM" id="Phobius"/>
    </source>
</evidence>
<evidence type="ECO:0000313" key="3">
    <source>
        <dbReference type="Proteomes" id="UP001432202"/>
    </source>
</evidence>
<keyword evidence="3" id="KW-1185">Reference proteome</keyword>
<keyword evidence="1" id="KW-0812">Transmembrane</keyword>
<dbReference type="GeneID" id="89336740"/>
<reference evidence="2 3" key="1">
    <citation type="submission" date="2024-02" db="EMBL/GenBank/DDBJ databases">
        <title>STSV induces naive adaptation in Sulfolobus.</title>
        <authorList>
            <person name="Xiang X."/>
            <person name="Song M."/>
        </authorList>
    </citation>
    <scope>NUCLEOTIDE SEQUENCE [LARGE SCALE GENOMIC DNA]</scope>
    <source>
        <strain evidence="2 3">RT2</strain>
    </source>
</reference>
<feature type="transmembrane region" description="Helical" evidence="1">
    <location>
        <begin position="292"/>
        <end position="312"/>
    </location>
</feature>
<organism evidence="2 3">
    <name type="scientific">Sulfolobus tengchongensis</name>
    <dbReference type="NCBI Taxonomy" id="207809"/>
    <lineage>
        <taxon>Archaea</taxon>
        <taxon>Thermoproteota</taxon>
        <taxon>Thermoprotei</taxon>
        <taxon>Sulfolobales</taxon>
        <taxon>Sulfolobaceae</taxon>
        <taxon>Sulfolobus</taxon>
    </lineage>
</organism>
<keyword evidence="1" id="KW-1133">Transmembrane helix</keyword>
<accession>A0AAX4KX61</accession>